<name>T1BWH4_9ZZZZ</name>
<protein>
    <submittedName>
        <fullName evidence="6">Uncharacterized protein</fullName>
    </submittedName>
</protein>
<accession>T1BWH4</accession>
<dbReference type="AlphaFoldDB" id="T1BWH4"/>
<dbReference type="PANTHER" id="PTHR38344:SF1">
    <property type="entry name" value="INORGANIC CARBON TRANSPORTER SUBUNIT DABA-RELATED"/>
    <property type="match status" value="1"/>
</dbReference>
<evidence type="ECO:0000256" key="2">
    <source>
        <dbReference type="ARBA" id="ARBA00022475"/>
    </source>
</evidence>
<dbReference type="Pfam" id="PF10070">
    <property type="entry name" value="DabA"/>
    <property type="match status" value="1"/>
</dbReference>
<reference evidence="6" key="2">
    <citation type="journal article" date="2014" name="ISME J.">
        <title>Microbial stratification in low pH oxic and suboxic macroscopic growths along an acid mine drainage.</title>
        <authorList>
            <person name="Mendez-Garcia C."/>
            <person name="Mesa V."/>
            <person name="Sprenger R.R."/>
            <person name="Richter M."/>
            <person name="Diez M.S."/>
            <person name="Solano J."/>
            <person name="Bargiela R."/>
            <person name="Golyshina O.V."/>
            <person name="Manteca A."/>
            <person name="Ramos J.L."/>
            <person name="Gallego J.R."/>
            <person name="Llorente I."/>
            <person name="Martins Dos Santos V.A."/>
            <person name="Jensen O.N."/>
            <person name="Pelaez A.I."/>
            <person name="Sanchez J."/>
            <person name="Ferrer M."/>
        </authorList>
    </citation>
    <scope>NUCLEOTIDE SEQUENCE</scope>
</reference>
<feature type="non-terminal residue" evidence="6">
    <location>
        <position position="97"/>
    </location>
</feature>
<evidence type="ECO:0000256" key="1">
    <source>
        <dbReference type="ARBA" id="ARBA00022448"/>
    </source>
</evidence>
<sequence length="97" mass="10819">MSQISLVKRAHDWAEVRPEWGLSGNAALVIGNRSLTSGLNLSNRVFLQEYNHGDDPKGKWLETLLSGPMVVAWWINLEHYFSSVTQESGAPEARSPI</sequence>
<dbReference type="InterPro" id="IPR018752">
    <property type="entry name" value="DabA"/>
</dbReference>
<dbReference type="EMBL" id="AUZX01007761">
    <property type="protein sequence ID" value="EQD58225.1"/>
    <property type="molecule type" value="Genomic_DNA"/>
</dbReference>
<organism evidence="6">
    <name type="scientific">mine drainage metagenome</name>
    <dbReference type="NCBI Taxonomy" id="410659"/>
    <lineage>
        <taxon>unclassified sequences</taxon>
        <taxon>metagenomes</taxon>
        <taxon>ecological metagenomes</taxon>
    </lineage>
</organism>
<evidence type="ECO:0000256" key="3">
    <source>
        <dbReference type="ARBA" id="ARBA00022723"/>
    </source>
</evidence>
<keyword evidence="4" id="KW-0862">Zinc</keyword>
<keyword evidence="2" id="KW-1003">Cell membrane</keyword>
<gene>
    <name evidence="6" type="ORF">B1A_10891</name>
</gene>
<dbReference type="GO" id="GO:0046872">
    <property type="term" value="F:metal ion binding"/>
    <property type="evidence" value="ECO:0007669"/>
    <property type="project" value="UniProtKB-KW"/>
</dbReference>
<keyword evidence="5" id="KW-0472">Membrane</keyword>
<comment type="caution">
    <text evidence="6">The sequence shown here is derived from an EMBL/GenBank/DDBJ whole genome shotgun (WGS) entry which is preliminary data.</text>
</comment>
<reference evidence="6" key="1">
    <citation type="submission" date="2013-08" db="EMBL/GenBank/DDBJ databases">
        <authorList>
            <person name="Mendez C."/>
            <person name="Richter M."/>
            <person name="Ferrer M."/>
            <person name="Sanchez J."/>
        </authorList>
    </citation>
    <scope>NUCLEOTIDE SEQUENCE</scope>
</reference>
<keyword evidence="3" id="KW-0479">Metal-binding</keyword>
<evidence type="ECO:0000313" key="6">
    <source>
        <dbReference type="EMBL" id="EQD58225.1"/>
    </source>
</evidence>
<keyword evidence="1" id="KW-0813">Transport</keyword>
<evidence type="ECO:0000256" key="4">
    <source>
        <dbReference type="ARBA" id="ARBA00022833"/>
    </source>
</evidence>
<evidence type="ECO:0000256" key="5">
    <source>
        <dbReference type="ARBA" id="ARBA00023136"/>
    </source>
</evidence>
<dbReference type="PANTHER" id="PTHR38344">
    <property type="entry name" value="UPF0753 PROTEIN AQ_863"/>
    <property type="match status" value="1"/>
</dbReference>
<proteinExistence type="predicted"/>